<dbReference type="AlphaFoldDB" id="A0A0F9AX90"/>
<sequence length="26" mass="2989">EYGLNVEFTEASNLLAKRAKESMLFK</sequence>
<reference evidence="1" key="1">
    <citation type="journal article" date="2015" name="Nature">
        <title>Complex archaea that bridge the gap between prokaryotes and eukaryotes.</title>
        <authorList>
            <person name="Spang A."/>
            <person name="Saw J.H."/>
            <person name="Jorgensen S.L."/>
            <person name="Zaremba-Niedzwiedzka K."/>
            <person name="Martijn J."/>
            <person name="Lind A.E."/>
            <person name="van Eijk R."/>
            <person name="Schleper C."/>
            <person name="Guy L."/>
            <person name="Ettema T.J."/>
        </authorList>
    </citation>
    <scope>NUCLEOTIDE SEQUENCE</scope>
</reference>
<feature type="non-terminal residue" evidence="1">
    <location>
        <position position="1"/>
    </location>
</feature>
<name>A0A0F9AX90_9ZZZZ</name>
<comment type="caution">
    <text evidence="1">The sequence shown here is derived from an EMBL/GenBank/DDBJ whole genome shotgun (WGS) entry which is preliminary data.</text>
</comment>
<accession>A0A0F9AX90</accession>
<evidence type="ECO:0000313" key="1">
    <source>
        <dbReference type="EMBL" id="KKL14189.1"/>
    </source>
</evidence>
<protein>
    <submittedName>
        <fullName evidence="1">Uncharacterized protein</fullName>
    </submittedName>
</protein>
<gene>
    <name evidence="1" type="ORF">LCGC14_2518290</name>
</gene>
<organism evidence="1">
    <name type="scientific">marine sediment metagenome</name>
    <dbReference type="NCBI Taxonomy" id="412755"/>
    <lineage>
        <taxon>unclassified sequences</taxon>
        <taxon>metagenomes</taxon>
        <taxon>ecological metagenomes</taxon>
    </lineage>
</organism>
<proteinExistence type="predicted"/>
<dbReference type="EMBL" id="LAZR01040558">
    <property type="protein sequence ID" value="KKL14189.1"/>
    <property type="molecule type" value="Genomic_DNA"/>
</dbReference>